<dbReference type="AlphaFoldDB" id="A0A6C0U8E6"/>
<keyword evidence="1" id="KW-0732">Signal</keyword>
<evidence type="ECO:0000313" key="2">
    <source>
        <dbReference type="EMBL" id="QIB67317.1"/>
    </source>
</evidence>
<evidence type="ECO:0008006" key="4">
    <source>
        <dbReference type="Google" id="ProtNLM"/>
    </source>
</evidence>
<name>A0A6C0U8E6_9GAMM</name>
<accession>A0A6C0U8E6</accession>
<reference evidence="2 3" key="1">
    <citation type="submission" date="2020-02" db="EMBL/GenBank/DDBJ databases">
        <title>Genome sequencing for Kineobactrum sp. M2.</title>
        <authorList>
            <person name="Park S.-J."/>
        </authorList>
    </citation>
    <scope>NUCLEOTIDE SEQUENCE [LARGE SCALE GENOMIC DNA]</scope>
    <source>
        <strain evidence="2 3">M2</strain>
    </source>
</reference>
<feature type="signal peptide" evidence="1">
    <location>
        <begin position="1"/>
        <end position="23"/>
    </location>
</feature>
<organism evidence="2 3">
    <name type="scientific">Kineobactrum salinum</name>
    <dbReference type="NCBI Taxonomy" id="2708301"/>
    <lineage>
        <taxon>Bacteria</taxon>
        <taxon>Pseudomonadati</taxon>
        <taxon>Pseudomonadota</taxon>
        <taxon>Gammaproteobacteria</taxon>
        <taxon>Cellvibrionales</taxon>
        <taxon>Halieaceae</taxon>
        <taxon>Kineobactrum</taxon>
    </lineage>
</organism>
<keyword evidence="3" id="KW-1185">Reference proteome</keyword>
<evidence type="ECO:0000256" key="1">
    <source>
        <dbReference type="SAM" id="SignalP"/>
    </source>
</evidence>
<evidence type="ECO:0000313" key="3">
    <source>
        <dbReference type="Proteomes" id="UP000477680"/>
    </source>
</evidence>
<dbReference type="KEGG" id="kim:G3T16_19870"/>
<protein>
    <recommendedName>
        <fullName evidence="4">Lipoprotein</fullName>
    </recommendedName>
</protein>
<feature type="chain" id="PRO_5025533596" description="Lipoprotein" evidence="1">
    <location>
        <begin position="24"/>
        <end position="148"/>
    </location>
</feature>
<dbReference type="RefSeq" id="WP_163496744.1">
    <property type="nucleotide sequence ID" value="NZ_CP048711.1"/>
</dbReference>
<sequence length="148" mass="15754">MMSPMNKLCVSLLGTFVVGACHATSIDKQEVRAAPSDLKELGLSVGIYPEPLCAEASDVEISIPASHNGASFSGATLDIEKDGETMLSVGLILIEAPETIYSEKPLHGVSFCLHPSLYNSASVRLFYSKGELTTDSILLEDFGSYASH</sequence>
<proteinExistence type="predicted"/>
<dbReference type="EMBL" id="CP048711">
    <property type="protein sequence ID" value="QIB67317.1"/>
    <property type="molecule type" value="Genomic_DNA"/>
</dbReference>
<gene>
    <name evidence="2" type="ORF">G3T16_19870</name>
</gene>
<dbReference type="Proteomes" id="UP000477680">
    <property type="component" value="Chromosome"/>
</dbReference>
<dbReference type="PROSITE" id="PS51257">
    <property type="entry name" value="PROKAR_LIPOPROTEIN"/>
    <property type="match status" value="1"/>
</dbReference>